<protein>
    <submittedName>
        <fullName evidence="3">HTH_Tnp_Tc3_2 domain-containing protein</fullName>
    </submittedName>
</protein>
<reference evidence="3" key="1">
    <citation type="submission" date="2016-11" db="UniProtKB">
        <authorList>
            <consortium name="WormBaseParasite"/>
        </authorList>
    </citation>
    <scope>IDENTIFICATION</scope>
</reference>
<evidence type="ECO:0000256" key="1">
    <source>
        <dbReference type="SAM" id="MobiDB-lite"/>
    </source>
</evidence>
<evidence type="ECO:0000313" key="2">
    <source>
        <dbReference type="Proteomes" id="UP000095287"/>
    </source>
</evidence>
<dbReference type="Proteomes" id="UP000095287">
    <property type="component" value="Unplaced"/>
</dbReference>
<evidence type="ECO:0000313" key="3">
    <source>
        <dbReference type="WBParaSite" id="L893_g28064.t1"/>
    </source>
</evidence>
<feature type="compositionally biased region" description="Polar residues" evidence="1">
    <location>
        <begin position="188"/>
        <end position="198"/>
    </location>
</feature>
<proteinExistence type="predicted"/>
<feature type="region of interest" description="Disordered" evidence="1">
    <location>
        <begin position="174"/>
        <end position="220"/>
    </location>
</feature>
<organism evidence="2 3">
    <name type="scientific">Steinernema glaseri</name>
    <dbReference type="NCBI Taxonomy" id="37863"/>
    <lineage>
        <taxon>Eukaryota</taxon>
        <taxon>Metazoa</taxon>
        <taxon>Ecdysozoa</taxon>
        <taxon>Nematoda</taxon>
        <taxon>Chromadorea</taxon>
        <taxon>Rhabditida</taxon>
        <taxon>Tylenchina</taxon>
        <taxon>Panagrolaimomorpha</taxon>
        <taxon>Strongyloidoidea</taxon>
        <taxon>Steinernematidae</taxon>
        <taxon>Steinernema</taxon>
    </lineage>
</organism>
<name>A0A1I7ZMM2_9BILA</name>
<feature type="compositionally biased region" description="Acidic residues" evidence="1">
    <location>
        <begin position="200"/>
        <end position="214"/>
    </location>
</feature>
<dbReference type="AlphaFoldDB" id="A0A1I7ZMM2"/>
<accession>A0A1I7ZMM2</accession>
<dbReference type="WBParaSite" id="L893_g28064.t1">
    <property type="protein sequence ID" value="L893_g28064.t1"/>
    <property type="gene ID" value="L893_g28064"/>
</dbReference>
<sequence>MPRHKFWSSEDAKKITREYFQSKATLVPYTISWVRNEILTRHGLRFSKATIGLHLRATKKPAWMTSECYRAKPSWASPKYCQPEAIQLLEKVGLENGNRPLAVLFSRQTMPRHKFWSSEDAKKITREYFQSKATLVPYTISWVRNEILTRHGLRFSKATIGLHLRATKKPAWMTAMNDSHSPEDDTARSPSPTRTITLDSDGEEQDDFSMDEEPGTAGEKLEGGKKIFHRRTFWMTREGIGMLRKYVLHGGRKAHYSLQDLSEEIATKYGLEYSRTSLFRQVTVFKQHMNEILAASGRSHFPRVPKVVTNDVFMETMNRLKDMVDAVWREVKDL</sequence>
<keyword evidence="2" id="KW-1185">Reference proteome</keyword>